<dbReference type="Proteomes" id="UP000464865">
    <property type="component" value="Chromosome M15-11"/>
</dbReference>
<sequence length="52" mass="5689">MAIAEAVVKANLRERIAMPEPLPKGRHFSISLARRLSSAYLKGINSGERNAP</sequence>
<dbReference type="RefSeq" id="WP_003494678.1">
    <property type="nucleotide sequence ID" value="NZ_CP048632.1"/>
</dbReference>
<dbReference type="KEGG" id="roy:G3A56_14905"/>
<dbReference type="AlphaFoldDB" id="A0A7L5BCJ7"/>
<keyword evidence="2" id="KW-1185">Reference proteome</keyword>
<name>A0A7L5BCJ7_9HYPH</name>
<proteinExistence type="predicted"/>
<evidence type="ECO:0000313" key="1">
    <source>
        <dbReference type="EMBL" id="QIB36585.1"/>
    </source>
</evidence>
<organism evidence="1 2">
    <name type="scientific">Rhizobium oryzihabitans</name>
    <dbReference type="NCBI Taxonomy" id="2267833"/>
    <lineage>
        <taxon>Bacteria</taxon>
        <taxon>Pseudomonadati</taxon>
        <taxon>Pseudomonadota</taxon>
        <taxon>Alphaproteobacteria</taxon>
        <taxon>Hyphomicrobiales</taxon>
        <taxon>Rhizobiaceae</taxon>
        <taxon>Rhizobium/Agrobacterium group</taxon>
        <taxon>Rhizobium</taxon>
    </lineage>
</organism>
<accession>A0A7L5BCJ7</accession>
<reference evidence="1 2" key="1">
    <citation type="submission" date="2020-02" db="EMBL/GenBank/DDBJ databases">
        <title>Plant-Promoting Endophytic Bacterium Rhizobium oryzihabitans sp. nov., Isolated from the Root of Rice.</title>
        <authorList>
            <person name="zhao J."/>
            <person name="Zhang G."/>
        </authorList>
    </citation>
    <scope>NUCLEOTIDE SEQUENCE [LARGE SCALE GENOMIC DNA]</scope>
    <source>
        <strain evidence="1 2">M15</strain>
    </source>
</reference>
<gene>
    <name evidence="1" type="ORF">G3A56_14905</name>
</gene>
<dbReference type="EMBL" id="CP048632">
    <property type="protein sequence ID" value="QIB36585.1"/>
    <property type="molecule type" value="Genomic_DNA"/>
</dbReference>
<evidence type="ECO:0000313" key="2">
    <source>
        <dbReference type="Proteomes" id="UP000464865"/>
    </source>
</evidence>
<protein>
    <submittedName>
        <fullName evidence="1">Uncharacterized protein</fullName>
    </submittedName>
</protein>